<feature type="region of interest" description="Disordered" evidence="12">
    <location>
        <begin position="45"/>
        <end position="66"/>
    </location>
</feature>
<evidence type="ECO:0000256" key="11">
    <source>
        <dbReference type="RuleBase" id="RU003969"/>
    </source>
</evidence>
<dbReference type="InterPro" id="IPR029510">
    <property type="entry name" value="Ald_DH_CS_GLU"/>
</dbReference>
<reference evidence="15" key="1">
    <citation type="journal article" date="2022" name="Cell">
        <title>Repeat-based holocentromeres influence genome architecture and karyotype evolution.</title>
        <authorList>
            <person name="Hofstatter P.G."/>
            <person name="Thangavel G."/>
            <person name="Lux T."/>
            <person name="Neumann P."/>
            <person name="Vondrak T."/>
            <person name="Novak P."/>
            <person name="Zhang M."/>
            <person name="Costa L."/>
            <person name="Castellani M."/>
            <person name="Scott A."/>
            <person name="Toegelov H."/>
            <person name="Fuchs J."/>
            <person name="Mata-Sucre Y."/>
            <person name="Dias Y."/>
            <person name="Vanzela A.L.L."/>
            <person name="Huettel B."/>
            <person name="Almeida C.C.S."/>
            <person name="Simkova H."/>
            <person name="Souza G."/>
            <person name="Pedrosa-Harand A."/>
            <person name="Macas J."/>
            <person name="Mayer K.F.X."/>
            <person name="Houben A."/>
            <person name="Marques A."/>
        </authorList>
    </citation>
    <scope>NUCLEOTIDE SEQUENCE</scope>
    <source>
        <strain evidence="15">RhyBre1mFocal</strain>
    </source>
</reference>
<dbReference type="PROSITE" id="PS00070">
    <property type="entry name" value="ALDEHYDE_DEHYDR_CYS"/>
    <property type="match status" value="1"/>
</dbReference>
<comment type="caution">
    <text evidence="15">The sequence shown here is derived from an EMBL/GenBank/DDBJ whole genome shotgun (WGS) entry which is preliminary data.</text>
</comment>
<evidence type="ECO:0000256" key="6">
    <source>
        <dbReference type="ARBA" id="ARBA00023002"/>
    </source>
</evidence>
<gene>
    <name evidence="15" type="ORF">LUZ63_020291</name>
</gene>
<dbReference type="InterPro" id="IPR015590">
    <property type="entry name" value="Aldehyde_DH_dom"/>
</dbReference>
<evidence type="ECO:0000313" key="16">
    <source>
        <dbReference type="Proteomes" id="UP001151287"/>
    </source>
</evidence>
<dbReference type="GO" id="GO:0050660">
    <property type="term" value="F:flavin adenine dinucleotide binding"/>
    <property type="evidence" value="ECO:0007669"/>
    <property type="project" value="InterPro"/>
</dbReference>
<feature type="active site" evidence="8">
    <location>
        <position position="312"/>
    </location>
</feature>
<keyword evidence="5 10" id="KW-0274">FAD</keyword>
<dbReference type="Gene3D" id="3.50.50.60">
    <property type="entry name" value="FAD/NAD(P)-binding domain"/>
    <property type="match status" value="1"/>
</dbReference>
<dbReference type="GO" id="GO:0004029">
    <property type="term" value="F:aldehyde dehydrogenase (NAD+) activity"/>
    <property type="evidence" value="ECO:0007669"/>
    <property type="project" value="UniProtKB-ARBA"/>
</dbReference>
<dbReference type="SUPFAM" id="SSF54373">
    <property type="entry name" value="FAD-linked reductases, C-terminal domain"/>
    <property type="match status" value="1"/>
</dbReference>
<dbReference type="InterPro" id="IPR016162">
    <property type="entry name" value="Ald_DH_N"/>
</dbReference>
<dbReference type="SUPFAM" id="SSF51905">
    <property type="entry name" value="FAD/NAD(P)-binding domain"/>
    <property type="match status" value="1"/>
</dbReference>
<feature type="compositionally biased region" description="Pro residues" evidence="12">
    <location>
        <begin position="1111"/>
        <end position="1121"/>
    </location>
</feature>
<dbReference type="Gene3D" id="3.40.309.10">
    <property type="entry name" value="Aldehyde Dehydrogenase, Chain A, domain 2"/>
    <property type="match status" value="1"/>
</dbReference>
<dbReference type="OrthoDB" id="269227at2759"/>
<keyword evidence="16" id="KW-1185">Reference proteome</keyword>
<dbReference type="InterPro" id="IPR036188">
    <property type="entry name" value="FAD/NAD-bd_sf"/>
</dbReference>
<evidence type="ECO:0000256" key="9">
    <source>
        <dbReference type="RuleBase" id="RU003345"/>
    </source>
</evidence>
<dbReference type="PROSITE" id="PS00623">
    <property type="entry name" value="GMC_OXRED_1"/>
    <property type="match status" value="1"/>
</dbReference>
<feature type="compositionally biased region" description="Polar residues" evidence="12">
    <location>
        <begin position="1"/>
        <end position="24"/>
    </location>
</feature>
<dbReference type="PROSITE" id="PS00624">
    <property type="entry name" value="GMC_OXRED_2"/>
    <property type="match status" value="1"/>
</dbReference>
<dbReference type="EC" id="1.1.99.1" evidence="11"/>
<evidence type="ECO:0000256" key="1">
    <source>
        <dbReference type="ARBA" id="ARBA00001974"/>
    </source>
</evidence>
<dbReference type="Proteomes" id="UP001151287">
    <property type="component" value="Unassembled WGS sequence"/>
</dbReference>
<dbReference type="InterPro" id="IPR012132">
    <property type="entry name" value="GMC_OxRdtase"/>
</dbReference>
<dbReference type="InterPro" id="IPR016161">
    <property type="entry name" value="Ald_DH/histidinol_DH"/>
</dbReference>
<dbReference type="Gene3D" id="3.30.560.10">
    <property type="entry name" value="Glucose Oxidase, domain 3"/>
    <property type="match status" value="1"/>
</dbReference>
<comment type="pathway">
    <text evidence="11">Amine and polyamine biosynthesis; betaine biosynthesis via choline pathway; betaine aldehyde from choline (cytochrome c reductase route): step 1/1.</text>
</comment>
<dbReference type="GO" id="GO:0019285">
    <property type="term" value="P:glycine betaine biosynthetic process from choline"/>
    <property type="evidence" value="ECO:0007669"/>
    <property type="project" value="InterPro"/>
</dbReference>
<dbReference type="PANTHER" id="PTHR11552:SF147">
    <property type="entry name" value="CHOLINE DEHYDROGENASE, MITOCHONDRIAL"/>
    <property type="match status" value="1"/>
</dbReference>
<dbReference type="InterPro" id="IPR016163">
    <property type="entry name" value="Ald_DH_C"/>
</dbReference>
<evidence type="ECO:0000256" key="5">
    <source>
        <dbReference type="ARBA" id="ARBA00022827"/>
    </source>
</evidence>
<comment type="similarity">
    <text evidence="2 9">Belongs to the aldehyde dehydrogenase family.</text>
</comment>
<dbReference type="EMBL" id="JAMQYH010000029">
    <property type="protein sequence ID" value="KAJ1684536.1"/>
    <property type="molecule type" value="Genomic_DNA"/>
</dbReference>
<name>A0A9P9Z9Y1_9POAL</name>
<dbReference type="NCBIfam" id="TIGR01810">
    <property type="entry name" value="betA"/>
    <property type="match status" value="1"/>
</dbReference>
<dbReference type="Pfam" id="PF00171">
    <property type="entry name" value="Aldedh"/>
    <property type="match status" value="1"/>
</dbReference>
<feature type="region of interest" description="Disordered" evidence="12">
    <location>
        <begin position="1"/>
        <end position="27"/>
    </location>
</feature>
<protein>
    <recommendedName>
        <fullName evidence="11">Choline dehydrogenase</fullName>
        <ecNumber evidence="11">1.1.99.1</ecNumber>
    </recommendedName>
</protein>
<comment type="cofactor">
    <cofactor evidence="1">
        <name>FAD</name>
        <dbReference type="ChEBI" id="CHEBI:57692"/>
    </cofactor>
</comment>
<accession>A0A9P9Z9Y1</accession>
<comment type="catalytic activity">
    <reaction evidence="11">
        <text>choline + A = betaine aldehyde + AH2</text>
        <dbReference type="Rhea" id="RHEA:17433"/>
        <dbReference type="ChEBI" id="CHEBI:13193"/>
        <dbReference type="ChEBI" id="CHEBI:15354"/>
        <dbReference type="ChEBI" id="CHEBI:15710"/>
        <dbReference type="ChEBI" id="CHEBI:17499"/>
        <dbReference type="EC" id="1.1.99.1"/>
    </reaction>
</comment>
<dbReference type="SUPFAM" id="SSF53720">
    <property type="entry name" value="ALDH-like"/>
    <property type="match status" value="1"/>
</dbReference>
<dbReference type="FunFam" id="3.40.309.10:FF:000012">
    <property type="entry name" value="Betaine aldehyde dehydrogenase"/>
    <property type="match status" value="1"/>
</dbReference>
<dbReference type="InterPro" id="IPR016160">
    <property type="entry name" value="Ald_DH_CS_CYS"/>
</dbReference>
<dbReference type="Pfam" id="PF05199">
    <property type="entry name" value="GMC_oxred_C"/>
    <property type="match status" value="1"/>
</dbReference>
<comment type="similarity">
    <text evidence="3 10">Belongs to the GMC oxidoreductase family.</text>
</comment>
<evidence type="ECO:0000256" key="4">
    <source>
        <dbReference type="ARBA" id="ARBA00022630"/>
    </source>
</evidence>
<dbReference type="InterPro" id="IPR007867">
    <property type="entry name" value="GMC_OxRtase_C"/>
</dbReference>
<evidence type="ECO:0000256" key="7">
    <source>
        <dbReference type="ARBA" id="ARBA00037921"/>
    </source>
</evidence>
<evidence type="ECO:0000256" key="8">
    <source>
        <dbReference type="PROSITE-ProRule" id="PRU10007"/>
    </source>
</evidence>
<dbReference type="PANTHER" id="PTHR11552">
    <property type="entry name" value="GLUCOSE-METHANOL-CHOLINE GMC OXIDOREDUCTASE"/>
    <property type="match status" value="1"/>
</dbReference>
<dbReference type="Gene3D" id="3.40.605.10">
    <property type="entry name" value="Aldehyde Dehydrogenase, Chain A, domain 1"/>
    <property type="match status" value="1"/>
</dbReference>
<evidence type="ECO:0000256" key="12">
    <source>
        <dbReference type="SAM" id="MobiDB-lite"/>
    </source>
</evidence>
<dbReference type="NCBIfam" id="NF002550">
    <property type="entry name" value="PRK02106.1"/>
    <property type="match status" value="1"/>
</dbReference>
<feature type="domain" description="Glucose-methanol-choline oxidoreductase N-terminal" evidence="14">
    <location>
        <begin position="810"/>
        <end position="824"/>
    </location>
</feature>
<feature type="region of interest" description="Disordered" evidence="12">
    <location>
        <begin position="1100"/>
        <end position="1121"/>
    </location>
</feature>
<dbReference type="Pfam" id="PF00732">
    <property type="entry name" value="GMC_oxred_N"/>
    <property type="match status" value="1"/>
</dbReference>
<sequence length="1121" mass="121605">MLPPCSTSRPDTSWTMPGRSGQTRVRTRSRAVLLTRPLWSQVDRARPALAGSRPETSRGAGGAPVPTNYIDGEWVAAHDGRTREIRCPADGSLVGEVDESGPADTDAAIAAARRTFDAGTWAALPAAERGALLLRVADLLERDKAEVARAEALDTGKRLVEGEYDVDDVVTVFRHFGRIADADAGRVVDTGNPDVVSRVVHEPLGVCGLISPWNYPLLQTSWKVAPCLAAGNTFVLKPSEITPHTSILLMRILTEAGLPAGVGNLVLGTGPEAGAALGEDPRVDLVSFTGSLRVGRELMAAAAGTVKKVALELGGKNPNIVFADADYDTALDYALTAVFLHSGQVCSAGARLVVEESIHDRFVDDLVERARQIRLGGPFDAEAETGPLTSAAHRDKVEAYVAAGLAEGAELRCGGARPDDPALADGFYYLPTILDGCTSTMSVTQEESFGPVLTVETFRDEDEAVRIANDSIYGLAGAVWTQDAGRGQRVAARLRMGTVWINDFHPYVAQAEWGGYKQSGTGRELGLAGLEEYRETKHVWHNIAPAPQHCKHYDYVVVGGGSAGAAIANRLSADPGTSVLVLEAGRSDSILDPFIHMPAALPFPIGSRLYDWRYETDPEPFMGGRKVFHARGKVLGGSSSINGMIFQRGNPMDYERWASDPGMETWDYAHCLPYFKRMEALHLPDGSSGADDWRGGAGPLHIERGKAENPLFDAFFAAAQEAGYPLTDDVNGYRQEGFARFDRNVKHGRRWSAARAYLHPVKHRPNLTVETLARVEKVNLEGTRAVGVDYVRTGRARRTVRAGEVVLCGGAIATPQLLQLSGIGDRSLLERYDVPLVHHLPGVGENLQDHLEVYIQHAATQPVSIAPGLRYRERPKVGFQWLFQRKGLGATNHFEGGGFARSNDDVDYPNLMFHFLPIAIRYDGSAPTGLPKGGHGYQVHIGPMYADTRGWVRIRSRDSKVHPSMQFNYLSTPTDRKEWVEAVRVARDILGRPAFADYNGGEVSPGPTVQSDEEILDWVRADAETALHPSCTAKMGPADDETAVTDPTTMRVHGVEGLRVVDASVFPYVTNGNIYAPTMMVAEKAADLIAGNTPLPPAEVPFYRHRGDDPLYPPGDPRNER</sequence>
<keyword evidence="6 9" id="KW-0560">Oxidoreductase</keyword>
<evidence type="ECO:0000313" key="15">
    <source>
        <dbReference type="EMBL" id="KAJ1684536.1"/>
    </source>
</evidence>
<evidence type="ECO:0000259" key="13">
    <source>
        <dbReference type="PROSITE" id="PS00623"/>
    </source>
</evidence>
<feature type="domain" description="Glucose-methanol-choline oxidoreductase N-terminal" evidence="13">
    <location>
        <begin position="632"/>
        <end position="655"/>
    </location>
</feature>
<proteinExistence type="inferred from homology"/>
<dbReference type="AlphaFoldDB" id="A0A9P9Z9Y1"/>
<evidence type="ECO:0000256" key="2">
    <source>
        <dbReference type="ARBA" id="ARBA00009986"/>
    </source>
</evidence>
<dbReference type="FunFam" id="3.40.605.10:FF:000007">
    <property type="entry name" value="NAD/NADP-dependent betaine aldehyde dehydrogenase"/>
    <property type="match status" value="1"/>
</dbReference>
<dbReference type="GO" id="GO:0008812">
    <property type="term" value="F:choline dehydrogenase activity"/>
    <property type="evidence" value="ECO:0007669"/>
    <property type="project" value="UniProtKB-EC"/>
</dbReference>
<dbReference type="GO" id="GO:0016020">
    <property type="term" value="C:membrane"/>
    <property type="evidence" value="ECO:0007669"/>
    <property type="project" value="TreeGrafter"/>
</dbReference>
<organism evidence="15 16">
    <name type="scientific">Rhynchospora breviuscula</name>
    <dbReference type="NCBI Taxonomy" id="2022672"/>
    <lineage>
        <taxon>Eukaryota</taxon>
        <taxon>Viridiplantae</taxon>
        <taxon>Streptophyta</taxon>
        <taxon>Embryophyta</taxon>
        <taxon>Tracheophyta</taxon>
        <taxon>Spermatophyta</taxon>
        <taxon>Magnoliopsida</taxon>
        <taxon>Liliopsida</taxon>
        <taxon>Poales</taxon>
        <taxon>Cyperaceae</taxon>
        <taxon>Cyperoideae</taxon>
        <taxon>Rhynchosporeae</taxon>
        <taxon>Rhynchospora</taxon>
    </lineage>
</organism>
<keyword evidence="4 10" id="KW-0285">Flavoprotein</keyword>
<dbReference type="InterPro" id="IPR011533">
    <property type="entry name" value="BetA"/>
</dbReference>
<dbReference type="InterPro" id="IPR000172">
    <property type="entry name" value="GMC_OxRdtase_N"/>
</dbReference>
<dbReference type="PROSITE" id="PS00687">
    <property type="entry name" value="ALDEHYDE_DEHYDR_GLU"/>
    <property type="match status" value="1"/>
</dbReference>
<evidence type="ECO:0000256" key="10">
    <source>
        <dbReference type="RuleBase" id="RU003968"/>
    </source>
</evidence>
<comment type="pathway">
    <text evidence="7">Amine and polyamine biosynthesis; betaine biosynthesis via choline pathway; betaine from betaine aldehyde: step 1/1.</text>
</comment>
<evidence type="ECO:0000259" key="14">
    <source>
        <dbReference type="PROSITE" id="PS00624"/>
    </source>
</evidence>
<evidence type="ECO:0000256" key="3">
    <source>
        <dbReference type="ARBA" id="ARBA00010790"/>
    </source>
</evidence>